<dbReference type="EMBL" id="PDCK01000040">
    <property type="protein sequence ID" value="PRQ47571.1"/>
    <property type="molecule type" value="Genomic_DNA"/>
</dbReference>
<accession>A0A2P6RMF0</accession>
<comment type="caution">
    <text evidence="1">The sequence shown here is derived from an EMBL/GenBank/DDBJ whole genome shotgun (WGS) entry which is preliminary data.</text>
</comment>
<dbReference type="Gramene" id="PRQ47571">
    <property type="protein sequence ID" value="PRQ47571"/>
    <property type="gene ID" value="RchiOBHm_Chr2g0101091"/>
</dbReference>
<reference evidence="1 2" key="1">
    <citation type="journal article" date="2018" name="Nat. Genet.">
        <title>The Rosa genome provides new insights in the design of modern roses.</title>
        <authorList>
            <person name="Bendahmane M."/>
        </authorList>
    </citation>
    <scope>NUCLEOTIDE SEQUENCE [LARGE SCALE GENOMIC DNA]</scope>
    <source>
        <strain evidence="2">cv. Old Blush</strain>
    </source>
</reference>
<proteinExistence type="predicted"/>
<organism evidence="1 2">
    <name type="scientific">Rosa chinensis</name>
    <name type="common">China rose</name>
    <dbReference type="NCBI Taxonomy" id="74649"/>
    <lineage>
        <taxon>Eukaryota</taxon>
        <taxon>Viridiplantae</taxon>
        <taxon>Streptophyta</taxon>
        <taxon>Embryophyta</taxon>
        <taxon>Tracheophyta</taxon>
        <taxon>Spermatophyta</taxon>
        <taxon>Magnoliopsida</taxon>
        <taxon>eudicotyledons</taxon>
        <taxon>Gunneridae</taxon>
        <taxon>Pentapetalae</taxon>
        <taxon>rosids</taxon>
        <taxon>fabids</taxon>
        <taxon>Rosales</taxon>
        <taxon>Rosaceae</taxon>
        <taxon>Rosoideae</taxon>
        <taxon>Rosoideae incertae sedis</taxon>
        <taxon>Rosa</taxon>
    </lineage>
</organism>
<evidence type="ECO:0000313" key="1">
    <source>
        <dbReference type="EMBL" id="PRQ47571.1"/>
    </source>
</evidence>
<protein>
    <submittedName>
        <fullName evidence="1">Uncharacterized protein</fullName>
    </submittedName>
</protein>
<keyword evidence="2" id="KW-1185">Reference proteome</keyword>
<gene>
    <name evidence="1" type="ORF">RchiOBHm_Chr2g0101091</name>
</gene>
<evidence type="ECO:0000313" key="2">
    <source>
        <dbReference type="Proteomes" id="UP000238479"/>
    </source>
</evidence>
<dbReference type="AlphaFoldDB" id="A0A2P6RMF0"/>
<name>A0A2P6RMF0_ROSCH</name>
<dbReference type="Proteomes" id="UP000238479">
    <property type="component" value="Chromosome 2"/>
</dbReference>
<sequence>MWEMIGVDMASSPFTPLSIYGSYKRSEGIEEQRKIKPRKRKKLVPKSVIPDSPSQLLLGTLSAERILDQTGNA</sequence>